<evidence type="ECO:0000256" key="2">
    <source>
        <dbReference type="SAM" id="Phobius"/>
    </source>
</evidence>
<sequence length="187" mass="19739">MKKPEAWGPARRSPVGRWRTVRRERSCSVGACRCKGRGCARRALVLRSPGSRGWVVLVPSSRLCSSGSGASFAGFERLGGARPLIAAAAVLAIVVVIVALIHRQGGDDVRQSIERQNNEAGALRTMSALALTFALTGCGTLAPASADGLRRVVGTGRRALRRRRISGRSTGPSSASAPRRSGRKGVR</sequence>
<dbReference type="HOGENOM" id="CLU_1446752_0_0_5"/>
<organism evidence="3 4">
    <name type="scientific">Sinorhizobium medicae (strain WSM419)</name>
    <name type="common">Ensifer medicae</name>
    <dbReference type="NCBI Taxonomy" id="366394"/>
    <lineage>
        <taxon>Bacteria</taxon>
        <taxon>Pseudomonadati</taxon>
        <taxon>Pseudomonadota</taxon>
        <taxon>Alphaproteobacteria</taxon>
        <taxon>Hyphomicrobiales</taxon>
        <taxon>Rhizobiaceae</taxon>
        <taxon>Sinorhizobium/Ensifer group</taxon>
        <taxon>Sinorhizobium</taxon>
    </lineage>
</organism>
<keyword evidence="2" id="KW-1133">Transmembrane helix</keyword>
<name>A6U977_SINMW</name>
<dbReference type="KEGG" id="smd:Smed_1359"/>
<dbReference type="AlphaFoldDB" id="A6U977"/>
<feature type="transmembrane region" description="Helical" evidence="2">
    <location>
        <begin position="84"/>
        <end position="102"/>
    </location>
</feature>
<feature type="region of interest" description="Disordered" evidence="1">
    <location>
        <begin position="162"/>
        <end position="187"/>
    </location>
</feature>
<accession>A6U977</accession>
<proteinExistence type="predicted"/>
<evidence type="ECO:0000313" key="3">
    <source>
        <dbReference type="EMBL" id="ABR60207.1"/>
    </source>
</evidence>
<evidence type="ECO:0000256" key="1">
    <source>
        <dbReference type="SAM" id="MobiDB-lite"/>
    </source>
</evidence>
<keyword evidence="2" id="KW-0812">Transmembrane</keyword>
<evidence type="ECO:0000313" key="4">
    <source>
        <dbReference type="Proteomes" id="UP000001108"/>
    </source>
</evidence>
<dbReference type="STRING" id="366394.Smed_1359"/>
<feature type="compositionally biased region" description="Low complexity" evidence="1">
    <location>
        <begin position="167"/>
        <end position="179"/>
    </location>
</feature>
<dbReference type="Proteomes" id="UP000001108">
    <property type="component" value="Chromosome"/>
</dbReference>
<protein>
    <submittedName>
        <fullName evidence="3">Uncharacterized protein</fullName>
    </submittedName>
</protein>
<gene>
    <name evidence="3" type="ordered locus">Smed_1359</name>
</gene>
<keyword evidence="2" id="KW-0472">Membrane</keyword>
<reference evidence="4" key="1">
    <citation type="submission" date="2007-06" db="EMBL/GenBank/DDBJ databases">
        <title>Complete sequence of Sinorhizobium medicae WSM419 chromosome.</title>
        <authorList>
            <consortium name="US DOE Joint Genome Institute"/>
            <person name="Copeland A."/>
            <person name="Lucas S."/>
            <person name="Lapidus A."/>
            <person name="Barry K."/>
            <person name="Glavina del Rio T."/>
            <person name="Dalin E."/>
            <person name="Tice H."/>
            <person name="Pitluck S."/>
            <person name="Chain P."/>
            <person name="Malfatti S."/>
            <person name="Shin M."/>
            <person name="Vergez L."/>
            <person name="Schmutz J."/>
            <person name="Larimer F."/>
            <person name="Land M."/>
            <person name="Hauser L."/>
            <person name="Kyrpides N."/>
            <person name="Mikhailova N."/>
            <person name="Reeve W.G."/>
            <person name="Richardson P."/>
        </authorList>
    </citation>
    <scope>NUCLEOTIDE SEQUENCE [LARGE SCALE GENOMIC DNA]</scope>
    <source>
        <strain evidence="4">WSM419</strain>
    </source>
</reference>
<dbReference type="EMBL" id="CP000738">
    <property type="protein sequence ID" value="ABR60207.1"/>
    <property type="molecule type" value="Genomic_DNA"/>
</dbReference>
<reference evidence="3 4" key="2">
    <citation type="journal article" date="2010" name="Stand. Genomic Sci.">
        <title>Complete genome sequence of the Medicago microsymbiont Ensifer (Sinorhizobium) medicae strain WSM419.</title>
        <authorList>
            <person name="Reeve W."/>
            <person name="Chain P."/>
            <person name="O'Hara G."/>
            <person name="Ardley J."/>
            <person name="Nandesena K."/>
            <person name="Brau L."/>
            <person name="Tiwari R."/>
            <person name="Malfatti S."/>
            <person name="Kiss H."/>
            <person name="Lapidus A."/>
            <person name="Copeland A."/>
            <person name="Nolan M."/>
            <person name="Land M."/>
            <person name="Hauser L."/>
            <person name="Chang Y.J."/>
            <person name="Ivanova N."/>
            <person name="Mavromatis K."/>
            <person name="Markowitz V."/>
            <person name="Kyrpides N."/>
            <person name="Gollagher M."/>
            <person name="Yates R."/>
            <person name="Dilworth M."/>
            <person name="Howieson J."/>
        </authorList>
    </citation>
    <scope>NUCLEOTIDE SEQUENCE [LARGE SCALE GENOMIC DNA]</scope>
    <source>
        <strain evidence="3 4">WSM419</strain>
    </source>
</reference>